<evidence type="ECO:0000259" key="2">
    <source>
        <dbReference type="SMART" id="SM00226"/>
    </source>
</evidence>
<dbReference type="InterPro" id="IPR011991">
    <property type="entry name" value="ArsR-like_HTH"/>
</dbReference>
<dbReference type="PANTHER" id="PTHR43428:SF1">
    <property type="entry name" value="ARSENATE REDUCTASE"/>
    <property type="match status" value="1"/>
</dbReference>
<dbReference type="Pfam" id="PF12840">
    <property type="entry name" value="HTH_20"/>
    <property type="match status" value="1"/>
</dbReference>
<dbReference type="InterPro" id="IPR023485">
    <property type="entry name" value="Ptyr_pPase"/>
</dbReference>
<dbReference type="InterPro" id="IPR001845">
    <property type="entry name" value="HTH_ArsR_DNA-bd_dom"/>
</dbReference>
<dbReference type="InterPro" id="IPR036390">
    <property type="entry name" value="WH_DNA-bd_sf"/>
</dbReference>
<dbReference type="SMART" id="SM00226">
    <property type="entry name" value="LMWPc"/>
    <property type="match status" value="1"/>
</dbReference>
<accession>A0A7Y5ZYX5</accession>
<organism evidence="4 5">
    <name type="scientific">Cellulomonas humilata</name>
    <dbReference type="NCBI Taxonomy" id="144055"/>
    <lineage>
        <taxon>Bacteria</taxon>
        <taxon>Bacillati</taxon>
        <taxon>Actinomycetota</taxon>
        <taxon>Actinomycetes</taxon>
        <taxon>Micrococcales</taxon>
        <taxon>Cellulomonadaceae</taxon>
        <taxon>Cellulomonas</taxon>
    </lineage>
</organism>
<dbReference type="Gene3D" id="3.40.50.2300">
    <property type="match status" value="1"/>
</dbReference>
<dbReference type="PANTHER" id="PTHR43428">
    <property type="entry name" value="ARSENATE REDUCTASE"/>
    <property type="match status" value="1"/>
</dbReference>
<protein>
    <submittedName>
        <fullName evidence="4">Helix-turn-helix domain-containing protein</fullName>
    </submittedName>
</protein>
<dbReference type="InterPro" id="IPR036388">
    <property type="entry name" value="WH-like_DNA-bd_sf"/>
</dbReference>
<dbReference type="GO" id="GO:0046685">
    <property type="term" value="P:response to arsenic-containing substance"/>
    <property type="evidence" value="ECO:0007669"/>
    <property type="project" value="UniProtKB-KW"/>
</dbReference>
<evidence type="ECO:0000313" key="5">
    <source>
        <dbReference type="Proteomes" id="UP000565724"/>
    </source>
</evidence>
<feature type="domain" description="Phosphotyrosine protein phosphatase I" evidence="2">
    <location>
        <begin position="98"/>
        <end position="220"/>
    </location>
</feature>
<keyword evidence="1" id="KW-0059">Arsenical resistance</keyword>
<dbReference type="Gene3D" id="1.10.10.10">
    <property type="entry name" value="Winged helix-like DNA-binding domain superfamily/Winged helix DNA-binding domain"/>
    <property type="match status" value="1"/>
</dbReference>
<sequence>MNTEWHAEIERRAALHAVLADPGRLAVVELLSLGDHSPSELSAELGMASNLVAHHVGVLVEHGLVSRRRSEGDRRRTYLHLTPDAAIVPSGWTMPRPRRVLFVCTANSARSHLAVALWHRTSRITAASAGTHPAAAVAPGALAAAARHDLPLRDAKPRLFSDVRREGDLVVTVCDHAHEEMGDVADLHWSVPDPVRAADDAAFDAALEEIARRVDDLAPRLAHT</sequence>
<dbReference type="EMBL" id="JABMCI010000052">
    <property type="protein sequence ID" value="NUU16565.1"/>
    <property type="molecule type" value="Genomic_DNA"/>
</dbReference>
<dbReference type="SUPFAM" id="SSF52788">
    <property type="entry name" value="Phosphotyrosine protein phosphatases I"/>
    <property type="match status" value="1"/>
</dbReference>
<comment type="caution">
    <text evidence="4">The sequence shown here is derived from an EMBL/GenBank/DDBJ whole genome shotgun (WGS) entry which is preliminary data.</text>
</comment>
<dbReference type="Pfam" id="PF01451">
    <property type="entry name" value="LMWPc"/>
    <property type="match status" value="1"/>
</dbReference>
<proteinExistence type="predicted"/>
<dbReference type="AlphaFoldDB" id="A0A7Y5ZYX5"/>
<feature type="domain" description="HTH arsR-type" evidence="3">
    <location>
        <begin position="14"/>
        <end position="103"/>
    </location>
</feature>
<dbReference type="GO" id="GO:0003700">
    <property type="term" value="F:DNA-binding transcription factor activity"/>
    <property type="evidence" value="ECO:0007669"/>
    <property type="project" value="InterPro"/>
</dbReference>
<dbReference type="SUPFAM" id="SSF46785">
    <property type="entry name" value="Winged helix' DNA-binding domain"/>
    <property type="match status" value="1"/>
</dbReference>
<dbReference type="InterPro" id="IPR036196">
    <property type="entry name" value="Ptyr_pPase_sf"/>
</dbReference>
<dbReference type="CDD" id="cd00090">
    <property type="entry name" value="HTH_ARSR"/>
    <property type="match status" value="1"/>
</dbReference>
<keyword evidence="5" id="KW-1185">Reference proteome</keyword>
<evidence type="ECO:0000313" key="4">
    <source>
        <dbReference type="EMBL" id="NUU16565.1"/>
    </source>
</evidence>
<gene>
    <name evidence="4" type="ORF">HP550_04805</name>
</gene>
<reference evidence="4 5" key="1">
    <citation type="submission" date="2020-05" db="EMBL/GenBank/DDBJ databases">
        <title>Genome Sequencing of Type Strains.</title>
        <authorList>
            <person name="Lemaire J.F."/>
            <person name="Inderbitzin P."/>
            <person name="Gregorio O.A."/>
            <person name="Collins S.B."/>
            <person name="Wespe N."/>
            <person name="Knight-Connoni V."/>
        </authorList>
    </citation>
    <scope>NUCLEOTIDE SEQUENCE [LARGE SCALE GENOMIC DNA]</scope>
    <source>
        <strain evidence="4 5">ATCC 25174</strain>
    </source>
</reference>
<dbReference type="RefSeq" id="WP_175346450.1">
    <property type="nucleotide sequence ID" value="NZ_JABMCI010000052.1"/>
</dbReference>
<dbReference type="SMART" id="SM00418">
    <property type="entry name" value="HTH_ARSR"/>
    <property type="match status" value="1"/>
</dbReference>
<evidence type="ECO:0000256" key="1">
    <source>
        <dbReference type="ARBA" id="ARBA00022849"/>
    </source>
</evidence>
<evidence type="ECO:0000259" key="3">
    <source>
        <dbReference type="SMART" id="SM00418"/>
    </source>
</evidence>
<name>A0A7Y5ZYX5_9CELL</name>
<dbReference type="Proteomes" id="UP000565724">
    <property type="component" value="Unassembled WGS sequence"/>
</dbReference>